<gene>
    <name evidence="2" type="ORF">PI95_005680</name>
</gene>
<name>A0A846H4E3_9CYAN</name>
<evidence type="ECO:0000256" key="1">
    <source>
        <dbReference type="SAM" id="MobiDB-lite"/>
    </source>
</evidence>
<proteinExistence type="predicted"/>
<reference evidence="2 3" key="1">
    <citation type="journal article" date="2015" name="Genome Announc.">
        <title>Draft Genome Sequence of Cyanobacterium Hassallia byssoidea Strain VB512170, Isolated from Monuments in India.</title>
        <authorList>
            <person name="Singh D."/>
            <person name="Chandrababunaidu M.M."/>
            <person name="Panda A."/>
            <person name="Sen D."/>
            <person name="Bhattacharyya S."/>
            <person name="Adhikary S.P."/>
            <person name="Tripathy S."/>
        </authorList>
    </citation>
    <scope>NUCLEOTIDE SEQUENCE [LARGE SCALE GENOMIC DNA]</scope>
    <source>
        <strain evidence="2 3">VB512170</strain>
    </source>
</reference>
<organism evidence="2 3">
    <name type="scientific">Hassallia byssoidea VB512170</name>
    <dbReference type="NCBI Taxonomy" id="1304833"/>
    <lineage>
        <taxon>Bacteria</taxon>
        <taxon>Bacillati</taxon>
        <taxon>Cyanobacteriota</taxon>
        <taxon>Cyanophyceae</taxon>
        <taxon>Nostocales</taxon>
        <taxon>Tolypothrichaceae</taxon>
        <taxon>Hassallia</taxon>
    </lineage>
</organism>
<dbReference type="Proteomes" id="UP000031549">
    <property type="component" value="Unassembled WGS sequence"/>
</dbReference>
<evidence type="ECO:0000313" key="3">
    <source>
        <dbReference type="Proteomes" id="UP000031549"/>
    </source>
</evidence>
<protein>
    <submittedName>
        <fullName evidence="2">Uncharacterized protein</fullName>
    </submittedName>
</protein>
<dbReference type="AlphaFoldDB" id="A0A846H4E3"/>
<comment type="caution">
    <text evidence="2">The sequence shown here is derived from an EMBL/GenBank/DDBJ whole genome shotgun (WGS) entry which is preliminary data.</text>
</comment>
<sequence length="64" mass="7505">MGNGGEGRQGRQGRQGSRGSRESFLEKYFFFLALYPLPLNKITYYQFPILNYPRIRFSKDNLPL</sequence>
<dbReference type="EMBL" id="JTCM02000007">
    <property type="protein sequence ID" value="NEU72075.1"/>
    <property type="molecule type" value="Genomic_DNA"/>
</dbReference>
<feature type="region of interest" description="Disordered" evidence="1">
    <location>
        <begin position="1"/>
        <end position="20"/>
    </location>
</feature>
<evidence type="ECO:0000313" key="2">
    <source>
        <dbReference type="EMBL" id="NEU72075.1"/>
    </source>
</evidence>
<dbReference type="RefSeq" id="WP_163518638.1">
    <property type="nucleotide sequence ID" value="NZ_JTCM02000007.1"/>
</dbReference>
<accession>A0A846H4E3</accession>
<keyword evidence="3" id="KW-1185">Reference proteome</keyword>